<keyword evidence="1" id="KW-1133">Transmembrane helix</keyword>
<feature type="transmembrane region" description="Helical" evidence="1">
    <location>
        <begin position="12"/>
        <end position="33"/>
    </location>
</feature>
<dbReference type="Proteomes" id="UP000030661">
    <property type="component" value="Unassembled WGS sequence"/>
</dbReference>
<dbReference type="PROSITE" id="PS51257">
    <property type="entry name" value="PROKAR_LIPOPROTEIN"/>
    <property type="match status" value="1"/>
</dbReference>
<evidence type="ECO:0000313" key="2">
    <source>
        <dbReference type="EMBL" id="GAK60385.1"/>
    </source>
</evidence>
<evidence type="ECO:0000256" key="1">
    <source>
        <dbReference type="SAM" id="Phobius"/>
    </source>
</evidence>
<protein>
    <submittedName>
        <fullName evidence="2">Uncharacterized protein</fullName>
    </submittedName>
</protein>
<organism evidence="2 3">
    <name type="scientific">Vecturithrix granuli</name>
    <dbReference type="NCBI Taxonomy" id="1499967"/>
    <lineage>
        <taxon>Bacteria</taxon>
        <taxon>Candidatus Moduliflexota</taxon>
        <taxon>Candidatus Vecturitrichia</taxon>
        <taxon>Candidatus Vecturitrichales</taxon>
        <taxon>Candidatus Vecturitrichaceae</taxon>
        <taxon>Candidatus Vecturithrix</taxon>
    </lineage>
</organism>
<evidence type="ECO:0000313" key="3">
    <source>
        <dbReference type="Proteomes" id="UP000030661"/>
    </source>
</evidence>
<proteinExistence type="predicted"/>
<dbReference type="EMBL" id="DF820473">
    <property type="protein sequence ID" value="GAK60385.1"/>
    <property type="molecule type" value="Genomic_DNA"/>
</dbReference>
<name>A0A081C730_VECG1</name>
<keyword evidence="1" id="KW-0472">Membrane</keyword>
<dbReference type="HOGENOM" id="CLU_1773733_0_0_0"/>
<keyword evidence="3" id="KW-1185">Reference proteome</keyword>
<accession>A0A081C730</accession>
<reference evidence="2 3" key="1">
    <citation type="journal article" date="2015" name="PeerJ">
        <title>First genomic representation of candidate bacterial phylum KSB3 points to enhanced environmental sensing as a trigger of wastewater bulking.</title>
        <authorList>
            <person name="Sekiguchi Y."/>
            <person name="Ohashi A."/>
            <person name="Parks D.H."/>
            <person name="Yamauchi T."/>
            <person name="Tyson G.W."/>
            <person name="Hugenholtz P."/>
        </authorList>
    </citation>
    <scope>NUCLEOTIDE SEQUENCE [LARGE SCALE GENOMIC DNA]</scope>
</reference>
<dbReference type="AlphaFoldDB" id="A0A081C730"/>
<gene>
    <name evidence="2" type="ORF">U27_00276</name>
</gene>
<keyword evidence="1" id="KW-0812">Transmembrane</keyword>
<sequence>MRRNHDNTQRRSCYVFLCCLIALAVCGCTGIGLPGTSPSTGQTSGTAPTLSNLTISPNPTNVGNIINLTAMYLDPDADLGFGVAAVSVDGESLSRIAFRTTYPSGMLTIPMAVNYYSRPSDVRISLKIRDSSGNWSNAVSTVLSIR</sequence>